<organism evidence="2 3">
    <name type="scientific">Actibacterium naphthalenivorans</name>
    <dbReference type="NCBI Taxonomy" id="1614693"/>
    <lineage>
        <taxon>Bacteria</taxon>
        <taxon>Pseudomonadati</taxon>
        <taxon>Pseudomonadota</taxon>
        <taxon>Alphaproteobacteria</taxon>
        <taxon>Rhodobacterales</taxon>
        <taxon>Roseobacteraceae</taxon>
        <taxon>Actibacterium</taxon>
    </lineage>
</organism>
<dbReference type="InterPro" id="IPR052513">
    <property type="entry name" value="Thioester_dehydratase-like"/>
</dbReference>
<sequence length="140" mass="15259">MSTAQRPIPAPSAETRPFWEGAKAGTLTLARCRDCGRIPYPPRPRCPDCLSDRLEWIDMSGKAFLRGWTDVHLPALPGREGPICIVECALAEDPRTVIAMLDETGSVHGHAPDTPLTISMRMDSNGWGYPQATVDTQATS</sequence>
<dbReference type="SUPFAM" id="SSF50249">
    <property type="entry name" value="Nucleic acid-binding proteins"/>
    <property type="match status" value="1"/>
</dbReference>
<keyword evidence="3" id="KW-1185">Reference proteome</keyword>
<dbReference type="Proteomes" id="UP000585681">
    <property type="component" value="Unassembled WGS sequence"/>
</dbReference>
<gene>
    <name evidence="2" type="ORF">GGR17_000296</name>
</gene>
<dbReference type="EMBL" id="JACIEQ010000001">
    <property type="protein sequence ID" value="MBB4020505.1"/>
    <property type="molecule type" value="Genomic_DNA"/>
</dbReference>
<protein>
    <recommendedName>
        <fullName evidence="1">ChsH2 rubredoxin-like zinc ribbon domain-containing protein</fullName>
    </recommendedName>
</protein>
<feature type="domain" description="ChsH2 rubredoxin-like zinc ribbon" evidence="1">
    <location>
        <begin position="19"/>
        <end position="55"/>
    </location>
</feature>
<evidence type="ECO:0000313" key="3">
    <source>
        <dbReference type="Proteomes" id="UP000585681"/>
    </source>
</evidence>
<dbReference type="RefSeq" id="WP_082386545.1">
    <property type="nucleotide sequence ID" value="NZ_JACIEQ010000001.1"/>
</dbReference>
<name>A0A840C4X5_9RHOB</name>
<proteinExistence type="predicted"/>
<dbReference type="Gene3D" id="6.10.30.10">
    <property type="match status" value="1"/>
</dbReference>
<dbReference type="PANTHER" id="PTHR34075">
    <property type="entry name" value="BLR3430 PROTEIN"/>
    <property type="match status" value="1"/>
</dbReference>
<evidence type="ECO:0000313" key="2">
    <source>
        <dbReference type="EMBL" id="MBB4020505.1"/>
    </source>
</evidence>
<reference evidence="2" key="1">
    <citation type="submission" date="2020-08" db="EMBL/GenBank/DDBJ databases">
        <title>Genomic Encyclopedia of Type Strains, Phase IV (KMG-IV): sequencing the most valuable type-strain genomes for metagenomic binning, comparative biology and taxonomic classification.</title>
        <authorList>
            <person name="Goeker M."/>
        </authorList>
    </citation>
    <scope>NUCLEOTIDE SEQUENCE [LARGE SCALE GENOMIC DNA]</scope>
    <source>
        <strain evidence="2">DSM 105040</strain>
    </source>
</reference>
<dbReference type="PANTHER" id="PTHR34075:SF5">
    <property type="entry name" value="BLR3430 PROTEIN"/>
    <property type="match status" value="1"/>
</dbReference>
<comment type="caution">
    <text evidence="2">The sequence shown here is derived from an EMBL/GenBank/DDBJ whole genome shotgun (WGS) entry which is preliminary data.</text>
</comment>
<evidence type="ECO:0000259" key="1">
    <source>
        <dbReference type="Pfam" id="PF12172"/>
    </source>
</evidence>
<dbReference type="InterPro" id="IPR012340">
    <property type="entry name" value="NA-bd_OB-fold"/>
</dbReference>
<dbReference type="AlphaFoldDB" id="A0A840C4X5"/>
<accession>A0A840C4X5</accession>
<dbReference type="InterPro" id="IPR022002">
    <property type="entry name" value="ChsH2_Znr"/>
</dbReference>
<dbReference type="Pfam" id="PF12172">
    <property type="entry name" value="zf-ChsH2"/>
    <property type="match status" value="1"/>
</dbReference>